<proteinExistence type="predicted"/>
<gene>
    <name evidence="1" type="ORF">CAP_6242</name>
</gene>
<sequence>MAGTTNGAFAGYANQGTTDVFALAFDKRGLVQGAWQAGSSEYDRPAAIAAGVEGEVYVAGETSGSIVPGSAHQVARTCS</sequence>
<keyword evidence="2" id="KW-1185">Reference proteome</keyword>
<evidence type="ECO:0008006" key="3">
    <source>
        <dbReference type="Google" id="ProtNLM"/>
    </source>
</evidence>
<name>A0A017T2B3_9BACT</name>
<dbReference type="AlphaFoldDB" id="A0A017T2B3"/>
<comment type="caution">
    <text evidence="1">The sequence shown here is derived from an EMBL/GenBank/DDBJ whole genome shotgun (WGS) entry which is preliminary data.</text>
</comment>
<organism evidence="1 2">
    <name type="scientific">Chondromyces apiculatus DSM 436</name>
    <dbReference type="NCBI Taxonomy" id="1192034"/>
    <lineage>
        <taxon>Bacteria</taxon>
        <taxon>Pseudomonadati</taxon>
        <taxon>Myxococcota</taxon>
        <taxon>Polyangia</taxon>
        <taxon>Polyangiales</taxon>
        <taxon>Polyangiaceae</taxon>
        <taxon>Chondromyces</taxon>
    </lineage>
</organism>
<dbReference type="EMBL" id="ASRX01000052">
    <property type="protein sequence ID" value="EYF02980.1"/>
    <property type="molecule type" value="Genomic_DNA"/>
</dbReference>
<accession>A0A017T2B3</accession>
<evidence type="ECO:0000313" key="1">
    <source>
        <dbReference type="EMBL" id="EYF02980.1"/>
    </source>
</evidence>
<dbReference type="Proteomes" id="UP000019678">
    <property type="component" value="Unassembled WGS sequence"/>
</dbReference>
<evidence type="ECO:0000313" key="2">
    <source>
        <dbReference type="Proteomes" id="UP000019678"/>
    </source>
</evidence>
<reference evidence="1 2" key="1">
    <citation type="submission" date="2013-05" db="EMBL/GenBank/DDBJ databases">
        <title>Genome assembly of Chondromyces apiculatus DSM 436.</title>
        <authorList>
            <person name="Sharma G."/>
            <person name="Khatri I."/>
            <person name="Kaur C."/>
            <person name="Mayilraj S."/>
            <person name="Subramanian S."/>
        </authorList>
    </citation>
    <scope>NUCLEOTIDE SEQUENCE [LARGE SCALE GENOMIC DNA]</scope>
    <source>
        <strain evidence="1 2">DSM 436</strain>
    </source>
</reference>
<protein>
    <recommendedName>
        <fullName evidence="3">Cell surface protein</fullName>
    </recommendedName>
</protein>